<dbReference type="EMBL" id="VOBR01000055">
    <property type="protein sequence ID" value="TWP44038.1"/>
    <property type="molecule type" value="Genomic_DNA"/>
</dbReference>
<accession>A0A563EF45</accession>
<dbReference type="RefSeq" id="WP_146360931.1">
    <property type="nucleotide sequence ID" value="NZ_VOBR01000055.1"/>
</dbReference>
<sequence length="150" mass="16417">MSEASTARRHVAIFANPEKAQALPVLAVVEELVQRGYRVTYVTSAEVASRFALSGVNGEDWDVVGCLDDAEEPVAVVLGYFEDDVPDVVVHDATACTVARVCAQGWGLFTDTNRDGRLFDDEFDQFVSKFGFVVVPEQLCEPSASHLARY</sequence>
<dbReference type="OrthoDB" id="6620093at2"/>
<dbReference type="AlphaFoldDB" id="A0A563EF45"/>
<keyword evidence="2" id="KW-1185">Reference proteome</keyword>
<dbReference type="Gene3D" id="3.40.50.2000">
    <property type="entry name" value="Glycogen Phosphorylase B"/>
    <property type="match status" value="1"/>
</dbReference>
<organism evidence="1 2">
    <name type="scientific">Lentzea tibetensis</name>
    <dbReference type="NCBI Taxonomy" id="2591470"/>
    <lineage>
        <taxon>Bacteria</taxon>
        <taxon>Bacillati</taxon>
        <taxon>Actinomycetota</taxon>
        <taxon>Actinomycetes</taxon>
        <taxon>Pseudonocardiales</taxon>
        <taxon>Pseudonocardiaceae</taxon>
        <taxon>Lentzea</taxon>
    </lineage>
</organism>
<protein>
    <submittedName>
        <fullName evidence="1">Uncharacterized protein</fullName>
    </submittedName>
</protein>
<evidence type="ECO:0000313" key="1">
    <source>
        <dbReference type="EMBL" id="TWP44038.1"/>
    </source>
</evidence>
<evidence type="ECO:0000313" key="2">
    <source>
        <dbReference type="Proteomes" id="UP000316639"/>
    </source>
</evidence>
<proteinExistence type="predicted"/>
<dbReference type="SUPFAM" id="SSF53756">
    <property type="entry name" value="UDP-Glycosyltransferase/glycogen phosphorylase"/>
    <property type="match status" value="1"/>
</dbReference>
<name>A0A563EF45_9PSEU</name>
<comment type="caution">
    <text evidence="1">The sequence shown here is derived from an EMBL/GenBank/DDBJ whole genome shotgun (WGS) entry which is preliminary data.</text>
</comment>
<gene>
    <name evidence="1" type="ORF">FKR81_41665</name>
</gene>
<reference evidence="1 2" key="1">
    <citation type="submission" date="2019-07" db="EMBL/GenBank/DDBJ databases">
        <title>Lentzea xizangensis sp. nov., isolated from Qinghai-Tibetan Plateau Soils.</title>
        <authorList>
            <person name="Huang J."/>
        </authorList>
    </citation>
    <scope>NUCLEOTIDE SEQUENCE [LARGE SCALE GENOMIC DNA]</scope>
    <source>
        <strain evidence="1 2">FXJ1.1311</strain>
    </source>
</reference>
<dbReference type="Proteomes" id="UP000316639">
    <property type="component" value="Unassembled WGS sequence"/>
</dbReference>